<evidence type="ECO:0000256" key="1">
    <source>
        <dbReference type="SAM" id="MobiDB-lite"/>
    </source>
</evidence>
<name>A0A6A5QHN5_AMPQU</name>
<evidence type="ECO:0000313" key="3">
    <source>
        <dbReference type="Proteomes" id="UP000800096"/>
    </source>
</evidence>
<accession>A0A6A5QHN5</accession>
<evidence type="ECO:0000313" key="2">
    <source>
        <dbReference type="EMBL" id="KAF1915281.1"/>
    </source>
</evidence>
<keyword evidence="3" id="KW-1185">Reference proteome</keyword>
<proteinExistence type="predicted"/>
<gene>
    <name evidence="2" type="ORF">BDU57DRAFT_518176</name>
</gene>
<protein>
    <submittedName>
        <fullName evidence="2">Uncharacterized protein</fullName>
    </submittedName>
</protein>
<dbReference type="GO" id="GO:0070682">
    <property type="term" value="P:proteasome regulatory particle assembly"/>
    <property type="evidence" value="ECO:0007669"/>
    <property type="project" value="InterPro"/>
</dbReference>
<dbReference type="Proteomes" id="UP000800096">
    <property type="component" value="Unassembled WGS sequence"/>
</dbReference>
<organism evidence="2 3">
    <name type="scientific">Ampelomyces quisqualis</name>
    <name type="common">Powdery mildew agent</name>
    <dbReference type="NCBI Taxonomy" id="50730"/>
    <lineage>
        <taxon>Eukaryota</taxon>
        <taxon>Fungi</taxon>
        <taxon>Dikarya</taxon>
        <taxon>Ascomycota</taxon>
        <taxon>Pezizomycotina</taxon>
        <taxon>Dothideomycetes</taxon>
        <taxon>Pleosporomycetidae</taxon>
        <taxon>Pleosporales</taxon>
        <taxon>Pleosporineae</taxon>
        <taxon>Phaeosphaeriaceae</taxon>
        <taxon>Ampelomyces</taxon>
    </lineage>
</organism>
<dbReference type="EMBL" id="ML979136">
    <property type="protein sequence ID" value="KAF1915281.1"/>
    <property type="molecule type" value="Genomic_DNA"/>
</dbReference>
<sequence>MYKRGQNTPPKPHTTPTTIPNLEPIHPQTLLTAPSPHRLHKMSSNALPIPLTRFASALSALPLDAIYAKHSELRNNIAHMQASNVQLEEYARQHDDRDCYEALVENRQVIARFEERIGALRNEVVEVRGLSWRPMEGAGKDGGEKGNGESGGGGGSAVNGREGSGEEDGVFL</sequence>
<dbReference type="OrthoDB" id="548474at2759"/>
<dbReference type="GO" id="GO:0030674">
    <property type="term" value="F:protein-macromolecule adaptor activity"/>
    <property type="evidence" value="ECO:0007669"/>
    <property type="project" value="TreeGrafter"/>
</dbReference>
<dbReference type="AlphaFoldDB" id="A0A6A5QHN5"/>
<reference evidence="2" key="1">
    <citation type="journal article" date="2020" name="Stud. Mycol.">
        <title>101 Dothideomycetes genomes: a test case for predicting lifestyles and emergence of pathogens.</title>
        <authorList>
            <person name="Haridas S."/>
            <person name="Albert R."/>
            <person name="Binder M."/>
            <person name="Bloem J."/>
            <person name="Labutti K."/>
            <person name="Salamov A."/>
            <person name="Andreopoulos B."/>
            <person name="Baker S."/>
            <person name="Barry K."/>
            <person name="Bills G."/>
            <person name="Bluhm B."/>
            <person name="Cannon C."/>
            <person name="Castanera R."/>
            <person name="Culley D."/>
            <person name="Daum C."/>
            <person name="Ezra D."/>
            <person name="Gonzalez J."/>
            <person name="Henrissat B."/>
            <person name="Kuo A."/>
            <person name="Liang C."/>
            <person name="Lipzen A."/>
            <person name="Lutzoni F."/>
            <person name="Magnuson J."/>
            <person name="Mondo S."/>
            <person name="Nolan M."/>
            <person name="Ohm R."/>
            <person name="Pangilinan J."/>
            <person name="Park H.-J."/>
            <person name="Ramirez L."/>
            <person name="Alfaro M."/>
            <person name="Sun H."/>
            <person name="Tritt A."/>
            <person name="Yoshinaga Y."/>
            <person name="Zwiers L.-H."/>
            <person name="Turgeon B."/>
            <person name="Goodwin S."/>
            <person name="Spatafora J."/>
            <person name="Crous P."/>
            <person name="Grigoriev I."/>
        </authorList>
    </citation>
    <scope>NUCLEOTIDE SEQUENCE</scope>
    <source>
        <strain evidence="2">HMLAC05119</strain>
    </source>
</reference>
<dbReference type="InterPro" id="IPR038966">
    <property type="entry name" value="TMA17"/>
</dbReference>
<dbReference type="PANTHER" id="PTHR40422">
    <property type="entry name" value="TRANSLATION MACHINERY-ASSOCIATED PROTEIN 17"/>
    <property type="match status" value="1"/>
</dbReference>
<feature type="compositionally biased region" description="Gly residues" evidence="1">
    <location>
        <begin position="148"/>
        <end position="157"/>
    </location>
</feature>
<feature type="compositionally biased region" description="Basic and acidic residues" evidence="1">
    <location>
        <begin position="138"/>
        <end position="147"/>
    </location>
</feature>
<feature type="region of interest" description="Disordered" evidence="1">
    <location>
        <begin position="133"/>
        <end position="172"/>
    </location>
</feature>
<dbReference type="PANTHER" id="PTHR40422:SF1">
    <property type="entry name" value="TRANSLATION MACHINERY-ASSOCIATED PROTEIN 17"/>
    <property type="match status" value="1"/>
</dbReference>
<feature type="region of interest" description="Disordered" evidence="1">
    <location>
        <begin position="1"/>
        <end position="24"/>
    </location>
</feature>